<gene>
    <name evidence="5" type="ORF">METZ01_LOCUS116738</name>
</gene>
<dbReference type="GO" id="GO:0006508">
    <property type="term" value="P:proteolysis"/>
    <property type="evidence" value="ECO:0007669"/>
    <property type="project" value="InterPro"/>
</dbReference>
<keyword evidence="2" id="KW-0720">Serine protease</keyword>
<accession>A0A381XGI7</accession>
<dbReference type="InterPro" id="IPR011042">
    <property type="entry name" value="6-blade_b-propeller_TolB-like"/>
</dbReference>
<dbReference type="InterPro" id="IPR011659">
    <property type="entry name" value="WD40"/>
</dbReference>
<keyword evidence="1" id="KW-0378">Hydrolase</keyword>
<name>A0A381XGI7_9ZZZZ</name>
<protein>
    <recommendedName>
        <fullName evidence="4">FHA domain-containing protein</fullName>
    </recommendedName>
</protein>
<dbReference type="PROSITE" id="PS50006">
    <property type="entry name" value="FHA_DOMAIN"/>
    <property type="match status" value="1"/>
</dbReference>
<dbReference type="InterPro" id="IPR001375">
    <property type="entry name" value="Peptidase_S9_cat"/>
</dbReference>
<dbReference type="Gene3D" id="3.40.50.1820">
    <property type="entry name" value="alpha/beta hydrolase"/>
    <property type="match status" value="1"/>
</dbReference>
<dbReference type="PANTHER" id="PTHR42776">
    <property type="entry name" value="SERINE PEPTIDASE S9 FAMILY MEMBER"/>
    <property type="match status" value="1"/>
</dbReference>
<sequence>MTMLRNVFFMCLVILTPVPISAQMGRQLTLEDYYRIKSVGSPLISPSGDWITFTVSQRIEETNGTTTESWVVRSDGSGMPVKVQHNGQNVSNPRWTDDGDLRFSHQDAVWLTDPERPDGPAVRDESVASPGVQSPDRRWTALTQDMPKPELPESNLSEFERRHEERFRGDAFDWYPFRRDGQRFPLPDAGEQALTEIFIAATDGNERPRQLTQLGLRPGNLRWRPDGNGLLFTADEAVLDELAYGRSDLFLLTFEGELTRLTNDGYTYSGTGFSPDGRWISYTRAFGTNMIIDRKLKHGGPRDLYIRPADGGEPLNLTEDWDLDPGNPMWSPDSQYIYFVTGIGGARHLFRVSPNGGNVEQVTTGHRRINGLDIDESFQRMTYTVGEFERPSDIYVADIDGGNEKRLTDIHADFFTEVEVATHPSEQILYKSYDGTPVEGFLLYPFGYDPQGRYPLIVVNHGGPHSASGYGFNFKNMLFAANGYFVFLPNFRSSTGYGDAFKWGTWGAWGTNDGEDVLAGIDHLITRYPIDREHVGTTGHSYGGILTNWLITRYPDRFEAAISGAGASNWTSNYALSDVARTKELEFLGPPWDPEAREIMIKQSAYLNSGGVQAATLFVHGEEDYRVPLEGSIQLYTSLKKQRVPTKLIIYEGMAHGIRGHWNNVHRMVNELRWWDTYMKPANTVPVSDGDNH</sequence>
<dbReference type="Gene3D" id="2.120.10.30">
    <property type="entry name" value="TolB, C-terminal domain"/>
    <property type="match status" value="1"/>
</dbReference>
<organism evidence="5">
    <name type="scientific">marine metagenome</name>
    <dbReference type="NCBI Taxonomy" id="408172"/>
    <lineage>
        <taxon>unclassified sequences</taxon>
        <taxon>metagenomes</taxon>
        <taxon>ecological metagenomes</taxon>
    </lineage>
</organism>
<reference evidence="5" key="1">
    <citation type="submission" date="2018-05" db="EMBL/GenBank/DDBJ databases">
        <authorList>
            <person name="Lanie J.A."/>
            <person name="Ng W.-L."/>
            <person name="Kazmierczak K.M."/>
            <person name="Andrzejewski T.M."/>
            <person name="Davidsen T.M."/>
            <person name="Wayne K.J."/>
            <person name="Tettelin H."/>
            <person name="Glass J.I."/>
            <person name="Rusch D."/>
            <person name="Podicherti R."/>
            <person name="Tsui H.-C.T."/>
            <person name="Winkler M.E."/>
        </authorList>
    </citation>
    <scope>NUCLEOTIDE SEQUENCE</scope>
</reference>
<feature type="region of interest" description="Disordered" evidence="3">
    <location>
        <begin position="113"/>
        <end position="136"/>
    </location>
</feature>
<dbReference type="GO" id="GO:0004252">
    <property type="term" value="F:serine-type endopeptidase activity"/>
    <property type="evidence" value="ECO:0007669"/>
    <property type="project" value="TreeGrafter"/>
</dbReference>
<dbReference type="EMBL" id="UINC01015111">
    <property type="protein sequence ID" value="SVA63884.1"/>
    <property type="molecule type" value="Genomic_DNA"/>
</dbReference>
<dbReference type="InterPro" id="IPR029058">
    <property type="entry name" value="AB_hydrolase_fold"/>
</dbReference>
<feature type="domain" description="FHA" evidence="4">
    <location>
        <begin position="383"/>
        <end position="443"/>
    </location>
</feature>
<evidence type="ECO:0000259" key="4">
    <source>
        <dbReference type="PROSITE" id="PS50006"/>
    </source>
</evidence>
<evidence type="ECO:0000256" key="2">
    <source>
        <dbReference type="ARBA" id="ARBA00022825"/>
    </source>
</evidence>
<feature type="compositionally biased region" description="Basic and acidic residues" evidence="3">
    <location>
        <begin position="113"/>
        <end position="126"/>
    </location>
</feature>
<dbReference type="SUPFAM" id="SSF82171">
    <property type="entry name" value="DPP6 N-terminal domain-like"/>
    <property type="match status" value="1"/>
</dbReference>
<dbReference type="Pfam" id="PF07676">
    <property type="entry name" value="PD40"/>
    <property type="match status" value="2"/>
</dbReference>
<dbReference type="PANTHER" id="PTHR42776:SF27">
    <property type="entry name" value="DIPEPTIDYL PEPTIDASE FAMILY MEMBER 6"/>
    <property type="match status" value="1"/>
</dbReference>
<evidence type="ECO:0000313" key="5">
    <source>
        <dbReference type="EMBL" id="SVA63884.1"/>
    </source>
</evidence>
<evidence type="ECO:0000256" key="3">
    <source>
        <dbReference type="SAM" id="MobiDB-lite"/>
    </source>
</evidence>
<dbReference type="SUPFAM" id="SSF53474">
    <property type="entry name" value="alpha/beta-Hydrolases"/>
    <property type="match status" value="1"/>
</dbReference>
<dbReference type="AlphaFoldDB" id="A0A381XGI7"/>
<evidence type="ECO:0000256" key="1">
    <source>
        <dbReference type="ARBA" id="ARBA00022801"/>
    </source>
</evidence>
<keyword evidence="2" id="KW-0645">Protease</keyword>
<dbReference type="InterPro" id="IPR000253">
    <property type="entry name" value="FHA_dom"/>
</dbReference>
<proteinExistence type="predicted"/>
<dbReference type="Pfam" id="PF00326">
    <property type="entry name" value="Peptidase_S9"/>
    <property type="match status" value="1"/>
</dbReference>